<accession>A0A4R7VAQ9</accession>
<dbReference type="InterPro" id="IPR009057">
    <property type="entry name" value="Homeodomain-like_sf"/>
</dbReference>
<dbReference type="InterPro" id="IPR001647">
    <property type="entry name" value="HTH_TetR"/>
</dbReference>
<evidence type="ECO:0000313" key="6">
    <source>
        <dbReference type="EMBL" id="TDV46048.1"/>
    </source>
</evidence>
<dbReference type="SUPFAM" id="SSF46689">
    <property type="entry name" value="Homeodomain-like"/>
    <property type="match status" value="1"/>
</dbReference>
<evidence type="ECO:0000256" key="4">
    <source>
        <dbReference type="PROSITE-ProRule" id="PRU00335"/>
    </source>
</evidence>
<keyword evidence="1" id="KW-0805">Transcription regulation</keyword>
<dbReference type="Pfam" id="PF00440">
    <property type="entry name" value="TetR_N"/>
    <property type="match status" value="1"/>
</dbReference>
<dbReference type="PANTHER" id="PTHR30055">
    <property type="entry name" value="HTH-TYPE TRANSCRIPTIONAL REGULATOR RUTR"/>
    <property type="match status" value="1"/>
</dbReference>
<keyword evidence="3" id="KW-0804">Transcription</keyword>
<dbReference type="EMBL" id="SOCP01000011">
    <property type="protein sequence ID" value="TDV46048.1"/>
    <property type="molecule type" value="Genomic_DNA"/>
</dbReference>
<dbReference type="PROSITE" id="PS50977">
    <property type="entry name" value="HTH_TETR_2"/>
    <property type="match status" value="1"/>
</dbReference>
<gene>
    <name evidence="6" type="ORF">CLV71_1116</name>
</gene>
<evidence type="ECO:0000256" key="1">
    <source>
        <dbReference type="ARBA" id="ARBA00023015"/>
    </source>
</evidence>
<dbReference type="AlphaFoldDB" id="A0A4R7VAQ9"/>
<feature type="DNA-binding region" description="H-T-H motif" evidence="4">
    <location>
        <begin position="35"/>
        <end position="54"/>
    </location>
</feature>
<organism evidence="6 7">
    <name type="scientific">Actinophytocola oryzae</name>
    <dbReference type="NCBI Taxonomy" id="502181"/>
    <lineage>
        <taxon>Bacteria</taxon>
        <taxon>Bacillati</taxon>
        <taxon>Actinomycetota</taxon>
        <taxon>Actinomycetes</taxon>
        <taxon>Pseudonocardiales</taxon>
        <taxon>Pseudonocardiaceae</taxon>
    </lineage>
</organism>
<dbReference type="PANTHER" id="PTHR30055:SF234">
    <property type="entry name" value="HTH-TYPE TRANSCRIPTIONAL REGULATOR BETI"/>
    <property type="match status" value="1"/>
</dbReference>
<evidence type="ECO:0000313" key="7">
    <source>
        <dbReference type="Proteomes" id="UP000294927"/>
    </source>
</evidence>
<evidence type="ECO:0000256" key="3">
    <source>
        <dbReference type="ARBA" id="ARBA00023163"/>
    </source>
</evidence>
<proteinExistence type="predicted"/>
<dbReference type="GO" id="GO:0003700">
    <property type="term" value="F:DNA-binding transcription factor activity"/>
    <property type="evidence" value="ECO:0007669"/>
    <property type="project" value="TreeGrafter"/>
</dbReference>
<keyword evidence="7" id="KW-1185">Reference proteome</keyword>
<reference evidence="6 7" key="1">
    <citation type="submission" date="2019-03" db="EMBL/GenBank/DDBJ databases">
        <title>Genomic Encyclopedia of Archaeal and Bacterial Type Strains, Phase II (KMG-II): from individual species to whole genera.</title>
        <authorList>
            <person name="Goeker M."/>
        </authorList>
    </citation>
    <scope>NUCLEOTIDE SEQUENCE [LARGE SCALE GENOMIC DNA]</scope>
    <source>
        <strain evidence="6 7">DSM 45499</strain>
    </source>
</reference>
<name>A0A4R7VAQ9_9PSEU</name>
<evidence type="ECO:0000256" key="2">
    <source>
        <dbReference type="ARBA" id="ARBA00023125"/>
    </source>
</evidence>
<sequence length="200" mass="21961">MAVTSLRERKKAETRQRIADVATPMFVRRGFDNVTVTEIAEAAGVSKVTVFNYFPRKEDILFDRFPQARELLTGAVEGRGQDETPVSALRRLFVGLAEEGHPLGGFQDRYVPFWHTVLASPALRARAREAIDEFESHLTTLLTDIDPTPKLTAALVLATFRAVYSTTATRMLSGEKSADVTPGHIAALEAAFDTLAGGLR</sequence>
<dbReference type="OrthoDB" id="3211155at2"/>
<keyword evidence="2 4" id="KW-0238">DNA-binding</keyword>
<feature type="domain" description="HTH tetR-type" evidence="5">
    <location>
        <begin position="12"/>
        <end position="72"/>
    </location>
</feature>
<dbReference type="GO" id="GO:0000976">
    <property type="term" value="F:transcription cis-regulatory region binding"/>
    <property type="evidence" value="ECO:0007669"/>
    <property type="project" value="TreeGrafter"/>
</dbReference>
<comment type="caution">
    <text evidence="6">The sequence shown here is derived from an EMBL/GenBank/DDBJ whole genome shotgun (WGS) entry which is preliminary data.</text>
</comment>
<dbReference type="Proteomes" id="UP000294927">
    <property type="component" value="Unassembled WGS sequence"/>
</dbReference>
<protein>
    <submittedName>
        <fullName evidence="6">TetR family transcriptional regulator</fullName>
    </submittedName>
</protein>
<dbReference type="PRINTS" id="PR00455">
    <property type="entry name" value="HTHTETR"/>
</dbReference>
<dbReference type="Gene3D" id="1.10.357.10">
    <property type="entry name" value="Tetracycline Repressor, domain 2"/>
    <property type="match status" value="1"/>
</dbReference>
<dbReference type="InterPro" id="IPR050109">
    <property type="entry name" value="HTH-type_TetR-like_transc_reg"/>
</dbReference>
<evidence type="ECO:0000259" key="5">
    <source>
        <dbReference type="PROSITE" id="PS50977"/>
    </source>
</evidence>